<dbReference type="VEuPathDB" id="PiroplasmaDB:BOVATA_006200"/>
<dbReference type="EMBL" id="BDSA01000001">
    <property type="protein sequence ID" value="GBE59127.1"/>
    <property type="molecule type" value="Genomic_DNA"/>
</dbReference>
<protein>
    <submittedName>
        <fullName evidence="3">DNA replication factor CDT1 like family member, putative</fullName>
    </submittedName>
</protein>
<dbReference type="SUPFAM" id="SSF46785">
    <property type="entry name" value="Winged helix' DNA-binding domain"/>
    <property type="match status" value="1"/>
</dbReference>
<dbReference type="OrthoDB" id="341730at2759"/>
<reference evidence="3 4" key="1">
    <citation type="journal article" date="2017" name="BMC Genomics">
        <title>Whole-genome assembly of Babesia ovata and comparative genomics between closely related pathogens.</title>
        <authorList>
            <person name="Yamagishi J."/>
            <person name="Asada M."/>
            <person name="Hakimi H."/>
            <person name="Tanaka T.Q."/>
            <person name="Sugimoto C."/>
            <person name="Kawazu S."/>
        </authorList>
    </citation>
    <scope>NUCLEOTIDE SEQUENCE [LARGE SCALE GENOMIC DNA]</scope>
    <source>
        <strain evidence="3 4">Miyake</strain>
    </source>
</reference>
<comment type="caution">
    <text evidence="3">The sequence shown here is derived from an EMBL/GenBank/DDBJ whole genome shotgun (WGS) entry which is preliminary data.</text>
</comment>
<name>A0A2H6K803_9APIC</name>
<feature type="domain" description="CDT1 Geminin-binding" evidence="2">
    <location>
        <begin position="353"/>
        <end position="519"/>
    </location>
</feature>
<dbReference type="InterPro" id="IPR036390">
    <property type="entry name" value="WH_DNA-bd_sf"/>
</dbReference>
<feature type="compositionally biased region" description="Polar residues" evidence="1">
    <location>
        <begin position="536"/>
        <end position="554"/>
    </location>
</feature>
<proteinExistence type="predicted"/>
<feature type="region of interest" description="Disordered" evidence="1">
    <location>
        <begin position="535"/>
        <end position="554"/>
    </location>
</feature>
<dbReference type="GeneID" id="39872897"/>
<evidence type="ECO:0000313" key="4">
    <source>
        <dbReference type="Proteomes" id="UP000236319"/>
    </source>
</evidence>
<dbReference type="SMART" id="SM01075">
    <property type="entry name" value="CDT1"/>
    <property type="match status" value="1"/>
</dbReference>
<dbReference type="Proteomes" id="UP000236319">
    <property type="component" value="Unassembled WGS sequence"/>
</dbReference>
<dbReference type="InterPro" id="IPR014939">
    <property type="entry name" value="CDT1_Gemini-bd-like"/>
</dbReference>
<sequence length="752" mass="84525">MECLLPPNAFLGEDQTSFHVEEDTTRCVRDGVNKVVVPAGELDQSATPLCRPRSEATNVGFTADDFMMPPHAVGVTPGTPKLRSKHPRPSSALRGIEEADSMSPTMSMRERVQWRQQLLSNSCRLDVSNAESDSATLFDERANNNDCMSSDVTPFRGAALRTPSRWQPHGPESRSVPMRTLGRNDNDTYVNVSDDLVKNPILANSVRSARMRKYPDDEDVERSLKVLGASRCWTDRLEESSKGFIGVDLDDDDMLATQTPIRSFNTVLSTSQSDYGYDSTQPASLGSSYTQWTNASPISTPGRSTGVHASSTPNRYVQTMFGTGYATDLDAFGGARLEDMRKEEVNPMAYARLPKGMISEARMGAEMSTLYKHFKNMCTFIRRSSMRSDRPYFKVVQLMVQRMSRKDFTMDQLRQMAWMAPNLITLKWVSISDSVRRRYKNEYAECRGDVISDVQVRIHKQDGKVCSSNSDFESTCFAFKSVLCAWVARCEAEYVQERGSCDGFAPDMALPMPMAALPTKHCRSLAKDNAMLAPMSTPTRSASRQSQCTETVSPRPTALLSANRRLHENEYFTTSRTLSSPDSASNMSFNDRYEDDSTRYVSLHTKRMREAPMLPMDTELLDTPGMRRIRESAKRLATESANSTKLKEHDVSYWKDVRRFVNALVDLSIADTSPPVLRIEWLAEFMTKYGTKRVTYDNVAEWAKTLMHLAPGAIHVGVSKFDDYSTVLTFGPQPTFDSAIRYVNQRINACNK</sequence>
<dbReference type="AlphaFoldDB" id="A0A2H6K803"/>
<feature type="region of interest" description="Disordered" evidence="1">
    <location>
        <begin position="161"/>
        <end position="184"/>
    </location>
</feature>
<accession>A0A2H6K803</accession>
<gene>
    <name evidence="3" type="ORF">BOVATA_006200</name>
</gene>
<organism evidence="3 4">
    <name type="scientific">Babesia ovata</name>
    <dbReference type="NCBI Taxonomy" id="189622"/>
    <lineage>
        <taxon>Eukaryota</taxon>
        <taxon>Sar</taxon>
        <taxon>Alveolata</taxon>
        <taxon>Apicomplexa</taxon>
        <taxon>Aconoidasida</taxon>
        <taxon>Piroplasmida</taxon>
        <taxon>Babesiidae</taxon>
        <taxon>Babesia</taxon>
    </lineage>
</organism>
<evidence type="ECO:0000259" key="2">
    <source>
        <dbReference type="SMART" id="SM01075"/>
    </source>
</evidence>
<evidence type="ECO:0000256" key="1">
    <source>
        <dbReference type="SAM" id="MobiDB-lite"/>
    </source>
</evidence>
<dbReference type="Pfam" id="PF08839">
    <property type="entry name" value="CDT1"/>
    <property type="match status" value="1"/>
</dbReference>
<dbReference type="RefSeq" id="XP_028865370.1">
    <property type="nucleotide sequence ID" value="XM_029009537.1"/>
</dbReference>
<evidence type="ECO:0000313" key="3">
    <source>
        <dbReference type="EMBL" id="GBE59127.1"/>
    </source>
</evidence>
<keyword evidence="4" id="KW-1185">Reference proteome</keyword>